<comment type="catalytic activity">
    <reaction evidence="2">
        <text>a neolactoside IV(2)-alpha-Fuc-nLc4Cer(d18:0) + H2O = a neolactoside nLc4Cer(d18:0) + L-fucose</text>
        <dbReference type="Rhea" id="RHEA:49308"/>
        <dbReference type="ChEBI" id="CHEBI:2181"/>
        <dbReference type="ChEBI" id="CHEBI:15377"/>
        <dbReference type="ChEBI" id="CHEBI:91119"/>
        <dbReference type="ChEBI" id="CHEBI:91121"/>
    </reaction>
    <physiologicalReaction direction="left-to-right" evidence="2">
        <dbReference type="Rhea" id="RHEA:49309"/>
    </physiologicalReaction>
</comment>
<sequence length="455" mass="52722">MFRGGFVLFVCLLAKALESSDVGGKYTPTWESLDSRPLPHWYDEAKVGIFVHWGVFSVPSFGSEWFWNNWHSKSPAYVEFMRRNYPPSFTYQDFAKEFTAEFFDPVDWAEIFLASGARYVVLTSKHHEGYTLWPSKYSFSWNSKDVGPHRDLVKELADALRKYTHLKFGLYHSLYEWFNPLYLEDKANNFTTNNFVRMKTMPELYELVNTYEPEVIWSDGDWDAPDTYWTSKEFLAWLYNESPVKDTVVANDRWGNGSMCKHGGFLTCNDRYNPGVLQSRKWENCLTIDSKSWGYRRNAALNDYLTINELLKQLVETVACGGNYLVNVGPTKEGLIIPIYEERLRQIGSWLELNGEAIYGSRPWVVQKDEGTNGIWYTKKNGCVYALILEWPANGHVVLYSVKLGKIPHVVLLGYDGELIAKQLNNSILIRLPEQNKVKSQWVYVLKLFDVSHAK</sequence>
<dbReference type="SMART" id="SM00812">
    <property type="entry name" value="Alpha_L_fucos"/>
    <property type="match status" value="1"/>
</dbReference>
<dbReference type="Proteomes" id="UP001372834">
    <property type="component" value="Unassembled WGS sequence"/>
</dbReference>
<organism evidence="16 17">
    <name type="scientific">Polyplax serrata</name>
    <name type="common">Common mouse louse</name>
    <dbReference type="NCBI Taxonomy" id="468196"/>
    <lineage>
        <taxon>Eukaryota</taxon>
        <taxon>Metazoa</taxon>
        <taxon>Ecdysozoa</taxon>
        <taxon>Arthropoda</taxon>
        <taxon>Hexapoda</taxon>
        <taxon>Insecta</taxon>
        <taxon>Pterygota</taxon>
        <taxon>Neoptera</taxon>
        <taxon>Paraneoptera</taxon>
        <taxon>Psocodea</taxon>
        <taxon>Troctomorpha</taxon>
        <taxon>Phthiraptera</taxon>
        <taxon>Anoplura</taxon>
        <taxon>Polyplacidae</taxon>
        <taxon>Polyplax</taxon>
    </lineage>
</organism>
<evidence type="ECO:0000259" key="14">
    <source>
        <dbReference type="Pfam" id="PF01120"/>
    </source>
</evidence>
<dbReference type="InterPro" id="IPR000933">
    <property type="entry name" value="Glyco_hydro_29"/>
</dbReference>
<dbReference type="PIRSF" id="PIRSF001092">
    <property type="entry name" value="Alpha-L-fucosidase"/>
    <property type="match status" value="1"/>
</dbReference>
<feature type="site" description="May be important for catalysis" evidence="13">
    <location>
        <position position="285"/>
    </location>
</feature>
<dbReference type="FunFam" id="3.20.20.80:FF:000027">
    <property type="entry name" value="Alpha-L-fucosidase"/>
    <property type="match status" value="1"/>
</dbReference>
<name>A0AAN8PDB2_POLSC</name>
<evidence type="ECO:0000256" key="2">
    <source>
        <dbReference type="ARBA" id="ARBA00000419"/>
    </source>
</evidence>
<dbReference type="GO" id="GO:0005764">
    <property type="term" value="C:lysosome"/>
    <property type="evidence" value="ECO:0007669"/>
    <property type="project" value="TreeGrafter"/>
</dbReference>
<comment type="caution">
    <text evidence="16">The sequence shown here is derived from an EMBL/GenBank/DDBJ whole genome shotgun (WGS) entry which is preliminary data.</text>
</comment>
<evidence type="ECO:0000313" key="16">
    <source>
        <dbReference type="EMBL" id="KAK6628963.1"/>
    </source>
</evidence>
<dbReference type="Pfam" id="PF16757">
    <property type="entry name" value="Fucosidase_C"/>
    <property type="match status" value="1"/>
</dbReference>
<evidence type="ECO:0000313" key="17">
    <source>
        <dbReference type="Proteomes" id="UP001372834"/>
    </source>
</evidence>
<evidence type="ECO:0000256" key="6">
    <source>
        <dbReference type="ARBA" id="ARBA00022729"/>
    </source>
</evidence>
<dbReference type="PRINTS" id="PR00741">
    <property type="entry name" value="GLHYDRLASE29"/>
</dbReference>
<dbReference type="GO" id="GO:0016139">
    <property type="term" value="P:glycoside catabolic process"/>
    <property type="evidence" value="ECO:0007669"/>
    <property type="project" value="TreeGrafter"/>
</dbReference>
<dbReference type="Gene3D" id="3.20.20.80">
    <property type="entry name" value="Glycosidases"/>
    <property type="match status" value="1"/>
</dbReference>
<reference evidence="16 17" key="1">
    <citation type="submission" date="2023-10" db="EMBL/GenBank/DDBJ databases">
        <title>Genomes of two closely related lineages of the louse Polyplax serrata with different host specificities.</title>
        <authorList>
            <person name="Martinu J."/>
            <person name="Tarabai H."/>
            <person name="Stefka J."/>
            <person name="Hypsa V."/>
        </authorList>
    </citation>
    <scope>NUCLEOTIDE SEQUENCE [LARGE SCALE GENOMIC DNA]</scope>
    <source>
        <strain evidence="16">HR10_N</strain>
    </source>
</reference>
<feature type="domain" description="Alpha-L-fucosidase C-terminal" evidence="15">
    <location>
        <begin position="367"/>
        <end position="448"/>
    </location>
</feature>
<dbReference type="Gene3D" id="2.60.40.1180">
    <property type="entry name" value="Golgi alpha-mannosidase II"/>
    <property type="match status" value="1"/>
</dbReference>
<dbReference type="InterPro" id="IPR031919">
    <property type="entry name" value="Fucosidase_C"/>
</dbReference>
<evidence type="ECO:0000256" key="13">
    <source>
        <dbReference type="PIRSR" id="PIRSR001092-1"/>
    </source>
</evidence>
<accession>A0AAN8PDB2</accession>
<dbReference type="PANTHER" id="PTHR10030:SF37">
    <property type="entry name" value="ALPHA-L-FUCOSIDASE-RELATED"/>
    <property type="match status" value="1"/>
</dbReference>
<evidence type="ECO:0000256" key="10">
    <source>
        <dbReference type="ARBA" id="ARBA00074133"/>
    </source>
</evidence>
<dbReference type="EMBL" id="JAWJWE010000036">
    <property type="protein sequence ID" value="KAK6628963.1"/>
    <property type="molecule type" value="Genomic_DNA"/>
</dbReference>
<dbReference type="EC" id="3.2.1.51" evidence="5"/>
<keyword evidence="8" id="KW-0325">Glycoprotein</keyword>
<dbReference type="SUPFAM" id="SSF51445">
    <property type="entry name" value="(Trans)glycosidases"/>
    <property type="match status" value="1"/>
</dbReference>
<evidence type="ECO:0000256" key="8">
    <source>
        <dbReference type="ARBA" id="ARBA00023180"/>
    </source>
</evidence>
<protein>
    <recommendedName>
        <fullName evidence="10">Putative alpha-L-fucosidase</fullName>
        <ecNumber evidence="5">3.2.1.51</ecNumber>
    </recommendedName>
    <alternativeName>
        <fullName evidence="11">Alpha-L-fucoside fucohydrolase</fullName>
    </alternativeName>
</protein>
<evidence type="ECO:0000256" key="11">
    <source>
        <dbReference type="ARBA" id="ARBA00081661"/>
    </source>
</evidence>
<evidence type="ECO:0000256" key="4">
    <source>
        <dbReference type="ARBA" id="ARBA00007951"/>
    </source>
</evidence>
<evidence type="ECO:0000256" key="1">
    <source>
        <dbReference type="ARBA" id="ARBA00000321"/>
    </source>
</evidence>
<comment type="similarity">
    <text evidence="4 12">Belongs to the glycosyl hydrolase 29 family.</text>
</comment>
<proteinExistence type="inferred from homology"/>
<dbReference type="AlphaFoldDB" id="A0AAN8PDB2"/>
<dbReference type="InterPro" id="IPR016286">
    <property type="entry name" value="FUC_metazoa-typ"/>
</dbReference>
<dbReference type="InterPro" id="IPR017853">
    <property type="entry name" value="GH"/>
</dbReference>
<evidence type="ECO:0000259" key="15">
    <source>
        <dbReference type="Pfam" id="PF16757"/>
    </source>
</evidence>
<gene>
    <name evidence="16" type="ORF">RUM43_002780</name>
</gene>
<dbReference type="GO" id="GO:0006004">
    <property type="term" value="P:fucose metabolic process"/>
    <property type="evidence" value="ECO:0007669"/>
    <property type="project" value="InterPro"/>
</dbReference>
<feature type="chain" id="PRO_5042675154" description="Putative alpha-L-fucosidase" evidence="12">
    <location>
        <begin position="20"/>
        <end position="455"/>
    </location>
</feature>
<evidence type="ECO:0000256" key="12">
    <source>
        <dbReference type="PIRNR" id="PIRNR001092"/>
    </source>
</evidence>
<keyword evidence="9 12" id="KW-0326">Glycosidase</keyword>
<dbReference type="InterPro" id="IPR018526">
    <property type="entry name" value="Glyco_hydro_29_CS"/>
</dbReference>
<evidence type="ECO:0000256" key="5">
    <source>
        <dbReference type="ARBA" id="ARBA00012662"/>
    </source>
</evidence>
<comment type="function">
    <text evidence="3">Alpha-L-fucosidase is responsible for hydrolyzing the alpha-1,6-linked fucose joined to the reducing-end N-acetylglucosamine of the carbohydrate moieties of glycoproteins.</text>
</comment>
<dbReference type="InterPro" id="IPR013780">
    <property type="entry name" value="Glyco_hydro_b"/>
</dbReference>
<dbReference type="InterPro" id="IPR057739">
    <property type="entry name" value="Glyco_hydro_29_N"/>
</dbReference>
<dbReference type="PROSITE" id="PS00385">
    <property type="entry name" value="ALPHA_L_FUCOSIDASE"/>
    <property type="match status" value="1"/>
</dbReference>
<evidence type="ECO:0000256" key="9">
    <source>
        <dbReference type="ARBA" id="ARBA00023295"/>
    </source>
</evidence>
<evidence type="ECO:0000256" key="7">
    <source>
        <dbReference type="ARBA" id="ARBA00022801"/>
    </source>
</evidence>
<feature type="domain" description="Glycoside hydrolase family 29 N-terminal" evidence="14">
    <location>
        <begin position="22"/>
        <end position="356"/>
    </location>
</feature>
<dbReference type="Pfam" id="PF01120">
    <property type="entry name" value="Alpha_L_fucos"/>
    <property type="match status" value="1"/>
</dbReference>
<keyword evidence="7 12" id="KW-0378">Hydrolase</keyword>
<dbReference type="GO" id="GO:0004560">
    <property type="term" value="F:alpha-L-fucosidase activity"/>
    <property type="evidence" value="ECO:0007669"/>
    <property type="project" value="UniProtKB-EC"/>
</dbReference>
<comment type="catalytic activity">
    <reaction evidence="1">
        <text>a neolactoside IV(2)-alpha-Fuc-nLc4Cer(d18:1(4E)) + H2O = a neolactoside nLc4Cer(d18:1(4E)) + L-fucose</text>
        <dbReference type="Rhea" id="RHEA:48224"/>
        <dbReference type="ChEBI" id="CHEBI:2181"/>
        <dbReference type="ChEBI" id="CHEBI:15377"/>
        <dbReference type="ChEBI" id="CHEBI:17006"/>
        <dbReference type="ChEBI" id="CHEBI:28691"/>
    </reaction>
    <physiologicalReaction direction="left-to-right" evidence="1">
        <dbReference type="Rhea" id="RHEA:48225"/>
    </physiologicalReaction>
</comment>
<dbReference type="PANTHER" id="PTHR10030">
    <property type="entry name" value="ALPHA-L-FUCOSIDASE"/>
    <property type="match status" value="1"/>
</dbReference>
<evidence type="ECO:0000256" key="3">
    <source>
        <dbReference type="ARBA" id="ARBA00004071"/>
    </source>
</evidence>
<feature type="signal peptide" evidence="12">
    <location>
        <begin position="1"/>
        <end position="19"/>
    </location>
</feature>
<keyword evidence="6 12" id="KW-0732">Signal</keyword>